<name>A0ABW7J3I8_9VIBR</name>
<dbReference type="Proteomes" id="UP001607221">
    <property type="component" value="Unassembled WGS sequence"/>
</dbReference>
<reference evidence="1 2" key="1">
    <citation type="submission" date="2024-10" db="EMBL/GenBank/DDBJ databases">
        <authorList>
            <person name="Yibar A."/>
            <person name="Saticioglu I.B."/>
            <person name="Duman M."/>
            <person name="Ajmi N."/>
            <person name="Gurler F."/>
            <person name="Ay H."/>
            <person name="Onuk E."/>
            <person name="Guler S."/>
            <person name="Romalde J.L."/>
        </authorList>
    </citation>
    <scope>NUCLEOTIDE SEQUENCE [LARGE SCALE GENOMIC DNA]</scope>
    <source>
        <strain evidence="1 2">1-TCBS-A</strain>
    </source>
</reference>
<protein>
    <recommendedName>
        <fullName evidence="3">Restriction endonuclease type IV Mrr domain-containing protein</fullName>
    </recommendedName>
</protein>
<accession>A0ABW7J3I8</accession>
<dbReference type="EMBL" id="JBIHSE010000001">
    <property type="protein sequence ID" value="MFH0270886.1"/>
    <property type="molecule type" value="Genomic_DNA"/>
</dbReference>
<comment type="caution">
    <text evidence="1">The sequence shown here is derived from an EMBL/GenBank/DDBJ whole genome shotgun (WGS) entry which is preliminary data.</text>
</comment>
<sequence length="308" mass="35033">MQKVVAEKALFIKLGDKGRWEKDCIENGYLQLGYHELDHDACLVGDADKAKRAFPEGYNQGAATRHIDQVFKFYHEPESTLWITFYSDRLWWCFSKEVIEKQSDGSKVRPVVTKWSDTDINGIPLHKGRLSGKLLSVQGFQGTICTVKEKGYLLHKINGTNEPHVQAAENAVSNLEKALFPIIRNLHPKDLETLTDLIFRQAGWQRTGVAGEVEKDIDLDLISPITQERIAVQVKSRANVGTYEAYKEKFSDMSGFSKFYFVTHSPNKTLDTLIETTTDEDFIFWGVEELSRQSVRNGLVGWLIDRAS</sequence>
<evidence type="ECO:0008006" key="3">
    <source>
        <dbReference type="Google" id="ProtNLM"/>
    </source>
</evidence>
<gene>
    <name evidence="1" type="ORF">ACGRHZ_06025</name>
</gene>
<dbReference type="RefSeq" id="WP_394631824.1">
    <property type="nucleotide sequence ID" value="NZ_JBIHSE010000001.1"/>
</dbReference>
<keyword evidence="2" id="KW-1185">Reference proteome</keyword>
<evidence type="ECO:0000313" key="2">
    <source>
        <dbReference type="Proteomes" id="UP001607221"/>
    </source>
</evidence>
<organism evidence="1 2">
    <name type="scientific">Vibrio jasicida</name>
    <dbReference type="NCBI Taxonomy" id="766224"/>
    <lineage>
        <taxon>Bacteria</taxon>
        <taxon>Pseudomonadati</taxon>
        <taxon>Pseudomonadota</taxon>
        <taxon>Gammaproteobacteria</taxon>
        <taxon>Vibrionales</taxon>
        <taxon>Vibrionaceae</taxon>
        <taxon>Vibrio</taxon>
    </lineage>
</organism>
<proteinExistence type="predicted"/>
<evidence type="ECO:0000313" key="1">
    <source>
        <dbReference type="EMBL" id="MFH0270886.1"/>
    </source>
</evidence>